<evidence type="ECO:0000313" key="2">
    <source>
        <dbReference type="EMBL" id="KAF5697440.1"/>
    </source>
</evidence>
<dbReference type="OrthoDB" id="3553147at2759"/>
<feature type="domain" description="Heterokaryon incompatibility" evidence="1">
    <location>
        <begin position="76"/>
        <end position="204"/>
    </location>
</feature>
<proteinExistence type="predicted"/>
<name>A0A8H6CZ65_9HYPO</name>
<organism evidence="2 3">
    <name type="scientific">Fusarium mundagurra</name>
    <dbReference type="NCBI Taxonomy" id="1567541"/>
    <lineage>
        <taxon>Eukaryota</taxon>
        <taxon>Fungi</taxon>
        <taxon>Dikarya</taxon>
        <taxon>Ascomycota</taxon>
        <taxon>Pezizomycotina</taxon>
        <taxon>Sordariomycetes</taxon>
        <taxon>Hypocreomycetidae</taxon>
        <taxon>Hypocreales</taxon>
        <taxon>Nectriaceae</taxon>
        <taxon>Fusarium</taxon>
        <taxon>Fusarium fujikuroi species complex</taxon>
    </lineage>
</organism>
<dbReference type="PANTHER" id="PTHR24148:SF64">
    <property type="entry name" value="HETEROKARYON INCOMPATIBILITY DOMAIN-CONTAINING PROTEIN"/>
    <property type="match status" value="1"/>
</dbReference>
<dbReference type="Pfam" id="PF06985">
    <property type="entry name" value="HET"/>
    <property type="match status" value="1"/>
</dbReference>
<reference evidence="2 3" key="1">
    <citation type="submission" date="2020-05" db="EMBL/GenBank/DDBJ databases">
        <title>Identification and distribution of gene clusters putatively required for synthesis of sphingolipid metabolism inhibitors in phylogenetically diverse species of the filamentous fungus Fusarium.</title>
        <authorList>
            <person name="Kim H.-S."/>
            <person name="Busman M."/>
            <person name="Brown D.W."/>
            <person name="Divon H."/>
            <person name="Uhlig S."/>
            <person name="Proctor R.H."/>
        </authorList>
    </citation>
    <scope>NUCLEOTIDE SEQUENCE [LARGE SCALE GENOMIC DNA]</scope>
    <source>
        <strain evidence="2 3">NRRL 66235</strain>
    </source>
</reference>
<keyword evidence="3" id="KW-1185">Reference proteome</keyword>
<gene>
    <name evidence="2" type="ORF">FMUND_15414</name>
</gene>
<dbReference type="InterPro" id="IPR010730">
    <property type="entry name" value="HET"/>
</dbReference>
<comment type="caution">
    <text evidence="2">The sequence shown here is derived from an EMBL/GenBank/DDBJ whole genome shotgun (WGS) entry which is preliminary data.</text>
</comment>
<protein>
    <submittedName>
        <fullName evidence="2">Heterokaryon incompatibility 6 OR allele</fullName>
    </submittedName>
</protein>
<dbReference type="AlphaFoldDB" id="A0A8H6CZ65"/>
<accession>A0A8H6CZ65</accession>
<dbReference type="PANTHER" id="PTHR24148">
    <property type="entry name" value="ANKYRIN REPEAT DOMAIN-CONTAINING PROTEIN 39 HOMOLOG-RELATED"/>
    <property type="match status" value="1"/>
</dbReference>
<evidence type="ECO:0000313" key="3">
    <source>
        <dbReference type="Proteomes" id="UP000544331"/>
    </source>
</evidence>
<sequence length="598" mass="68061">MSSTKQPSRYQALSDGEIRILRLFAGAEGDLLKGEFIKRQLSASGVNDTQALQYDALSYVWGGEPNPNDGRLRLPSQSRILWIDALCINQSDLGELGNQVGLMPKIYSSARHVLVDLGPETDDSHRALKLLNLAWNKNIWSAILSQSGWTPEDIAHWVGVDLPSEEERMKSQMITLPSPEDKQWDSVVQFFCRPWFSRLWIIQEFIMARELRLFHGTQQVKWQELFAAAHDSNAQSHGNDLASTRGFLAYFFMGSIRRFRELSKTPEGVDLLARHSSSFVLRRLDKIQLSDLVHFFQSSQSKRKRDRYFALVGIADDVGNEKKLQPDYKSSLDDIVTRFGEVMIEKDQGGEVLLRAGLWQQHSSSVPSWIPDYARQEDVLNLIQPRTFGPSYAAAGNSNYHVSTLKERKDTIVLRGAFIDVVDQKAFASSLDNAGVANSFGDLLEHHSMSLRALIEPTTQSCYLQTGEPILDAVAATLICGLRKWEDVRRMRVGFNCYSWMAVARNRQTVQANQWIYTRITKHFGVEWNDIHPQLTEYTERANLVGLSRLQPARTRRGYFANLPRCFEPGDQIWVMQGVAMPLVLRKSNTDRDCFQLV</sequence>
<dbReference type="Proteomes" id="UP000544331">
    <property type="component" value="Unassembled WGS sequence"/>
</dbReference>
<feature type="non-terminal residue" evidence="2">
    <location>
        <position position="1"/>
    </location>
</feature>
<dbReference type="EMBL" id="JAAOAN010001022">
    <property type="protein sequence ID" value="KAF5697440.1"/>
    <property type="molecule type" value="Genomic_DNA"/>
</dbReference>
<evidence type="ECO:0000259" key="1">
    <source>
        <dbReference type="Pfam" id="PF06985"/>
    </source>
</evidence>
<dbReference type="InterPro" id="IPR052895">
    <property type="entry name" value="HetReg/Transcr_Mod"/>
</dbReference>